<dbReference type="Proteomes" id="UP000037515">
    <property type="component" value="Unassembled WGS sequence"/>
</dbReference>
<reference evidence="3" key="1">
    <citation type="submission" date="2015-08" db="EMBL/GenBank/DDBJ databases">
        <title>Vibrio galatheae sp. nov., a novel member of the Vibrionaceae family isolated from the Solomon Islands.</title>
        <authorList>
            <person name="Giubergia S."/>
            <person name="Machado H."/>
            <person name="Mateiu R.V."/>
            <person name="Gram L."/>
        </authorList>
    </citation>
    <scope>NUCLEOTIDE SEQUENCE [LARGE SCALE GENOMIC DNA]</scope>
    <source>
        <strain evidence="3">DSM 19584</strain>
    </source>
</reference>
<sequence>MFENNYLSPIRNYWFVRSGQDGGEFFEHFNNSSVIAIGHADETPFNFTNGHILTDKNKDEIINAVKVYLRNRRKKPSVVGNIGGQLTRFLKEIKKDDIIVTVKGDRIVAGKVVSDCYYSSEAIHPHHYTDDDKQASEPCRYTLRFNVKWGKRKDRGLVPYNLEKTLRTPLTVAHLNKEDQVAALNHWLFPVYYTNEQIRCTLKIATTQQIQNRQLTRLSLALDELELLSGYVNSLEDDLNNLSISGYKSFVRTNEESYVYTLTAQHLFMSPGYQFLQFASFENNTAKTILFTAVLYSLFNPDAAAMAEMLPPDLPVEEVQHITASIKNKISNFDALRESLSVGLPEPDLSPSNDSAILESTDDGFGDGEAIDDSML</sequence>
<organism evidence="2 3">
    <name type="scientific">Vibrio nereis</name>
    <dbReference type="NCBI Taxonomy" id="693"/>
    <lineage>
        <taxon>Bacteria</taxon>
        <taxon>Pseudomonadati</taxon>
        <taxon>Pseudomonadota</taxon>
        <taxon>Gammaproteobacteria</taxon>
        <taxon>Vibrionales</taxon>
        <taxon>Vibrionaceae</taxon>
        <taxon>Vibrio</taxon>
    </lineage>
</organism>
<dbReference type="EMBL" id="LHPJ01000008">
    <property type="protein sequence ID" value="KOO03146.1"/>
    <property type="molecule type" value="Genomic_DNA"/>
</dbReference>
<protein>
    <submittedName>
        <fullName evidence="2">Uncharacterized protein</fullName>
    </submittedName>
</protein>
<dbReference type="RefSeq" id="WP_053395931.1">
    <property type="nucleotide sequence ID" value="NZ_LHPJ01000008.1"/>
</dbReference>
<keyword evidence="3" id="KW-1185">Reference proteome</keyword>
<accession>A0A0M0HM81</accession>
<dbReference type="PATRIC" id="fig|693.5.peg.2326"/>
<dbReference type="STRING" id="693.AKJ17_11355"/>
<evidence type="ECO:0000313" key="3">
    <source>
        <dbReference type="Proteomes" id="UP000037515"/>
    </source>
</evidence>
<gene>
    <name evidence="2" type="ORF">AKJ17_11355</name>
</gene>
<proteinExistence type="predicted"/>
<comment type="caution">
    <text evidence="2">The sequence shown here is derived from an EMBL/GenBank/DDBJ whole genome shotgun (WGS) entry which is preliminary data.</text>
</comment>
<feature type="compositionally biased region" description="Acidic residues" evidence="1">
    <location>
        <begin position="360"/>
        <end position="376"/>
    </location>
</feature>
<name>A0A0M0HM81_VIBNE</name>
<evidence type="ECO:0000256" key="1">
    <source>
        <dbReference type="SAM" id="MobiDB-lite"/>
    </source>
</evidence>
<evidence type="ECO:0000313" key="2">
    <source>
        <dbReference type="EMBL" id="KOO03146.1"/>
    </source>
</evidence>
<dbReference type="OrthoDB" id="5917016at2"/>
<dbReference type="AlphaFoldDB" id="A0A0M0HM81"/>
<feature type="region of interest" description="Disordered" evidence="1">
    <location>
        <begin position="344"/>
        <end position="376"/>
    </location>
</feature>